<dbReference type="InterPro" id="IPR009030">
    <property type="entry name" value="Growth_fac_rcpt_cys_sf"/>
</dbReference>
<evidence type="ECO:0000256" key="2">
    <source>
        <dbReference type="SAM" id="SignalP"/>
    </source>
</evidence>
<dbReference type="SUPFAM" id="SSF53822">
    <property type="entry name" value="Periplasmic binding protein-like I"/>
    <property type="match status" value="1"/>
</dbReference>
<feature type="transmembrane region" description="Helical" evidence="1">
    <location>
        <begin position="953"/>
        <end position="973"/>
    </location>
</feature>
<feature type="signal peptide" evidence="2">
    <location>
        <begin position="1"/>
        <end position="26"/>
    </location>
</feature>
<comment type="caution">
    <text evidence="3">The sequence shown here is derived from an EMBL/GenBank/DDBJ whole genome shotgun (WGS) entry which is preliminary data.</text>
</comment>
<feature type="chain" id="PRO_5043882247" description="Receptor ligand binding region domain-containing protein" evidence="2">
    <location>
        <begin position="27"/>
        <end position="1365"/>
    </location>
</feature>
<feature type="transmembrane region" description="Helical" evidence="1">
    <location>
        <begin position="1105"/>
        <end position="1127"/>
    </location>
</feature>
<feature type="transmembrane region" description="Helical" evidence="1">
    <location>
        <begin position="1033"/>
        <end position="1052"/>
    </location>
</feature>
<feature type="transmembrane region" description="Helical" evidence="1">
    <location>
        <begin position="1010"/>
        <end position="1026"/>
    </location>
</feature>
<evidence type="ECO:0000256" key="1">
    <source>
        <dbReference type="SAM" id="Phobius"/>
    </source>
</evidence>
<proteinExistence type="predicted"/>
<feature type="transmembrane region" description="Helical" evidence="1">
    <location>
        <begin position="985"/>
        <end position="1004"/>
    </location>
</feature>
<keyword evidence="1" id="KW-0812">Transmembrane</keyword>
<organism evidence="3 4">
    <name type="scientific">Polarella glacialis</name>
    <name type="common">Dinoflagellate</name>
    <dbReference type="NCBI Taxonomy" id="89957"/>
    <lineage>
        <taxon>Eukaryota</taxon>
        <taxon>Sar</taxon>
        <taxon>Alveolata</taxon>
        <taxon>Dinophyceae</taxon>
        <taxon>Suessiales</taxon>
        <taxon>Suessiaceae</taxon>
        <taxon>Polarella</taxon>
    </lineage>
</organism>
<feature type="transmembrane region" description="Helical" evidence="1">
    <location>
        <begin position="758"/>
        <end position="780"/>
    </location>
</feature>
<evidence type="ECO:0000313" key="4">
    <source>
        <dbReference type="Proteomes" id="UP000626109"/>
    </source>
</evidence>
<dbReference type="SMART" id="SM01411">
    <property type="entry name" value="Ephrin_rec_like"/>
    <property type="match status" value="2"/>
</dbReference>
<dbReference type="SUPFAM" id="SSF57184">
    <property type="entry name" value="Growth factor receptor domain"/>
    <property type="match status" value="1"/>
</dbReference>
<gene>
    <name evidence="3" type="ORF">PGLA2088_LOCUS36194</name>
</gene>
<name>A0A813KRQ4_POLGL</name>
<dbReference type="InterPro" id="IPR028082">
    <property type="entry name" value="Peripla_BP_I"/>
</dbReference>
<feature type="transmembrane region" description="Helical" evidence="1">
    <location>
        <begin position="1072"/>
        <end position="1093"/>
    </location>
</feature>
<dbReference type="PANTHER" id="PTHR11319">
    <property type="entry name" value="G PROTEIN-COUPLED RECEPTOR-RELATED"/>
    <property type="match status" value="1"/>
</dbReference>
<keyword evidence="1" id="KW-0472">Membrane</keyword>
<evidence type="ECO:0008006" key="5">
    <source>
        <dbReference type="Google" id="ProtNLM"/>
    </source>
</evidence>
<feature type="transmembrane region" description="Helical" evidence="1">
    <location>
        <begin position="896"/>
        <end position="913"/>
    </location>
</feature>
<feature type="transmembrane region" description="Helical" evidence="1">
    <location>
        <begin position="801"/>
        <end position="819"/>
    </location>
</feature>
<sequence>MVSTLPFLPFLVLYVLAAAWPAIGEGDISSILEFRPGALKAGCQDDIYYSSDGWYCQSWIGFQCWTGYQYGVAVPQLLLSCPESCDARLASCSALDAIKIATILPDTFSPQTEMISRQYKTGYDQFLQYLVTSGGFSYNGTTASMTILSAQEGDLDQVAKRLTKIIEADKIKLIIAPFLSEKLEIIAQVAASKGALIIAPVGGWDDTYANRSLMFSMTTSFNKTLQPVFHEIAKFGPATVSTVSPQEGIADVFRHPQICGGVPQASKTAGLEFVFDFRIDQSLWTTLQKMPIADAPAPDDIPESLKHFILNLTLARPDVLVCCGEYKVCRQILVGLWATDYSPSAVIFVDDGTMPRRIHGPAYSKPSLESELMRDVLIVSEWDQSETDIGLPELLPVISAENFSEQFYGISGSHANFYAASAFSALSVLLEAVRLADSPKPTDVAKQLLAMDADSLFGRVSFNADGQRNETSISTEQLQVEYASSKKNFAVKTRFDVITPQRKSITPLHFPRPTWREFNCRNHFWPSIDGRMYGLQTNSNNDLECMECPVGSIKIWDASNVSKCSKCPAGTWVSGSAGEEACMLCAAGRFSATVGLEGDCPVCLAGSYSSQRGSTSCTACAAGTYQNYPEKDTCWSCTDFSIGTPFKFFSAMGSTTCVQCPDGGVCDPDLDGSYTNFTNMDGYFRLAKAPADDSLGLYPCAHEGQGGSSACLARGRCHNDASNEQTMEGPMCGTCRPGFARSFHWDLCEKCPGLGESLLRFVAHSIVLLALPGLIMLVILSTDFLKPMTVHCVIIKQLLDYMHMATIVASTDGLSVLYGRDLLYGKWSGIFGFSESGPTVSDASVPCLASHFFPELNIFQFYTILGLCWFPSTAIISSVLFRCINCVRQATKRKQIGICHLVSWLVLNVFVFIPRVNNLLLVSWRCKEFDVSRLMWDTRFECGSEELALWNGLSILGILLFSLGCPLLLVLVLRRYKKKEQLQTLQVSQMFGFLYSGFGTRYYYFECVYLIRKIVFALVLCIPGSATELAPGIIQNCTLALLAAFFLGLNLASQPYDNRAYFLLDKIENSAIASIFIIASLQTWVLATEGSVFMEKRHSTQIRNVVCIAMIFTSHGVFFLFALWGLIRHWVLNIVLYYRPGSILAPRHLEIRSDGFDFCDLTGEDENLFISMISDIIELHADLSHKVTYSALIASIQRICLECHRHKIETAIKNSNRLGHVVKVYKARVNRFLGQGRSAAVLSRGLDWINKTFNQQADDRPESKAKINSMRQMCYEMEYFTPDNVAKTVGEKFNMEELYSAFMSLGKKVCDYDRAVVVQGLTSEDHTDKDDAFLEDMLQEPMHVGKLGGHLALKTKLRAMSQELQ</sequence>
<dbReference type="Gene3D" id="2.10.50.10">
    <property type="entry name" value="Tumor Necrosis Factor Receptor, subunit A, domain 2"/>
    <property type="match status" value="1"/>
</dbReference>
<feature type="transmembrane region" description="Helical" evidence="1">
    <location>
        <begin position="861"/>
        <end position="884"/>
    </location>
</feature>
<feature type="non-terminal residue" evidence="3">
    <location>
        <position position="1365"/>
    </location>
</feature>
<keyword evidence="1" id="KW-1133">Transmembrane helix</keyword>
<dbReference type="Gene3D" id="3.40.50.2300">
    <property type="match status" value="2"/>
</dbReference>
<dbReference type="PANTHER" id="PTHR11319:SF35">
    <property type="entry name" value="OUTER MEMBRANE PROTEIN PMPC-RELATED"/>
    <property type="match status" value="1"/>
</dbReference>
<dbReference type="EMBL" id="CAJNNW010032055">
    <property type="protein sequence ID" value="CAE8710894.1"/>
    <property type="molecule type" value="Genomic_DNA"/>
</dbReference>
<accession>A0A813KRQ4</accession>
<reference evidence="3" key="1">
    <citation type="submission" date="2021-02" db="EMBL/GenBank/DDBJ databases">
        <authorList>
            <person name="Dougan E. K."/>
            <person name="Rhodes N."/>
            <person name="Thang M."/>
            <person name="Chan C."/>
        </authorList>
    </citation>
    <scope>NUCLEOTIDE SEQUENCE</scope>
</reference>
<evidence type="ECO:0000313" key="3">
    <source>
        <dbReference type="EMBL" id="CAE8710894.1"/>
    </source>
</evidence>
<protein>
    <recommendedName>
        <fullName evidence="5">Receptor ligand binding region domain-containing protein</fullName>
    </recommendedName>
</protein>
<dbReference type="Proteomes" id="UP000626109">
    <property type="component" value="Unassembled WGS sequence"/>
</dbReference>
<keyword evidence="2" id="KW-0732">Signal</keyword>